<accession>A0A6J4Q8D6</accession>
<evidence type="ECO:0000256" key="1">
    <source>
        <dbReference type="SAM" id="MobiDB-lite"/>
    </source>
</evidence>
<protein>
    <submittedName>
        <fullName evidence="2">Uncharacterized protein</fullName>
    </submittedName>
</protein>
<feature type="region of interest" description="Disordered" evidence="1">
    <location>
        <begin position="32"/>
        <end position="80"/>
    </location>
</feature>
<dbReference type="AlphaFoldDB" id="A0A6J4Q8D6"/>
<gene>
    <name evidence="2" type="ORF">AVDCRST_MAG55-3136</name>
</gene>
<name>A0A6J4Q8D6_9ACTN</name>
<evidence type="ECO:0000313" key="2">
    <source>
        <dbReference type="EMBL" id="CAA9437420.1"/>
    </source>
</evidence>
<reference evidence="2" key="1">
    <citation type="submission" date="2020-02" db="EMBL/GenBank/DDBJ databases">
        <authorList>
            <person name="Meier V. D."/>
        </authorList>
    </citation>
    <scope>NUCLEOTIDE SEQUENCE</scope>
    <source>
        <strain evidence="2">AVDCRST_MAG55</strain>
    </source>
</reference>
<feature type="compositionally biased region" description="Basic and acidic residues" evidence="1">
    <location>
        <begin position="35"/>
        <end position="45"/>
    </location>
</feature>
<dbReference type="EMBL" id="CADCUZ010000159">
    <property type="protein sequence ID" value="CAA9437420.1"/>
    <property type="molecule type" value="Genomic_DNA"/>
</dbReference>
<feature type="compositionally biased region" description="Polar residues" evidence="1">
    <location>
        <begin position="64"/>
        <end position="79"/>
    </location>
</feature>
<organism evidence="2">
    <name type="scientific">uncultured Rubrobacteraceae bacterium</name>
    <dbReference type="NCBI Taxonomy" id="349277"/>
    <lineage>
        <taxon>Bacteria</taxon>
        <taxon>Bacillati</taxon>
        <taxon>Actinomycetota</taxon>
        <taxon>Rubrobacteria</taxon>
        <taxon>Rubrobacterales</taxon>
        <taxon>Rubrobacteraceae</taxon>
        <taxon>environmental samples</taxon>
    </lineage>
</organism>
<sequence>MMDRGKARDVNEAAARFAETLADSYRLVYGQAAESAERQRQRAQEFSDLVAGNLRGQTEAGRANAQQLSEQAARQQETGQALARESVEAYAEFLDDAFSRYQSGTERATESAREGMRTLTQTTTGLLGTATGAVGATVEGAERAAEAATFPIEGYDEMNVEEASKRLDDLSVEELQLVRDYEERNKKRETLLEQMDRKIRAA</sequence>
<proteinExistence type="predicted"/>